<evidence type="ECO:0000256" key="2">
    <source>
        <dbReference type="SAM" id="Phobius"/>
    </source>
</evidence>
<dbReference type="RefSeq" id="WP_050339026.1">
    <property type="nucleotide sequence ID" value="NZ_AZCU01000001.1"/>
</dbReference>
<evidence type="ECO:0000313" key="5">
    <source>
        <dbReference type="Proteomes" id="UP000051020"/>
    </source>
</evidence>
<dbReference type="PANTHER" id="PTHR46558">
    <property type="entry name" value="TRACRIPTIONAL REGULATORY PROTEIN-RELATED-RELATED"/>
    <property type="match status" value="1"/>
</dbReference>
<dbReference type="Pfam" id="PF01381">
    <property type="entry name" value="HTH_3"/>
    <property type="match status" value="1"/>
</dbReference>
<dbReference type="GeneID" id="49393247"/>
<keyword evidence="2" id="KW-1133">Transmembrane helix</keyword>
<keyword evidence="2" id="KW-0472">Membrane</keyword>
<keyword evidence="1" id="KW-0238">DNA-binding</keyword>
<gene>
    <name evidence="4" type="ORF">FD24_GL000242</name>
</gene>
<keyword evidence="2" id="KW-0812">Transmembrane</keyword>
<sequence length="252" mass="28971">MLLAALLKTRRCQHGLTQGQLAAKLFVTTQAVSKWERGKAIPSIDNLLALSDLYNLSLDELVRGSAFFPKPYTVGRRLSFGRLVSLALFWLFVSLLFTGFGYQPWWVFALLYIAGMIVVVPVAIDNYWVIHSATIELNLYSTATWAKFRQIVFNRPKCIRIPYTDLQRVTISYRCRKRVSPFDFNPDYFQLILKTATQTYPLECALKASDYLPQFISFLQRQGVRVDDPQQIVTLLVEGQSLYQHFHTEAQS</sequence>
<dbReference type="InterPro" id="IPR001387">
    <property type="entry name" value="Cro/C1-type_HTH"/>
</dbReference>
<dbReference type="EMBL" id="AZCU01000001">
    <property type="protein sequence ID" value="KRK27094.1"/>
    <property type="molecule type" value="Genomic_DNA"/>
</dbReference>
<name>A0A837RG21_LACPE</name>
<reference evidence="4 5" key="1">
    <citation type="journal article" date="2015" name="Genome Announc.">
        <title>Expanding the biotechnology potential of lactobacilli through comparative genomics of 213 strains and associated genera.</title>
        <authorList>
            <person name="Sun Z."/>
            <person name="Harris H.M."/>
            <person name="McCann A."/>
            <person name="Guo C."/>
            <person name="Argimon S."/>
            <person name="Zhang W."/>
            <person name="Yang X."/>
            <person name="Jeffery I.B."/>
            <person name="Cooney J.C."/>
            <person name="Kagawa T.F."/>
            <person name="Liu W."/>
            <person name="Song Y."/>
            <person name="Salvetti E."/>
            <person name="Wrobel A."/>
            <person name="Rasinkangas P."/>
            <person name="Parkhill J."/>
            <person name="Rea M.C."/>
            <person name="O'Sullivan O."/>
            <person name="Ritari J."/>
            <person name="Douillard F.P."/>
            <person name="Paul Ross R."/>
            <person name="Yang R."/>
            <person name="Briner A.E."/>
            <person name="Felis G.E."/>
            <person name="de Vos W.M."/>
            <person name="Barrangou R."/>
            <person name="Klaenhammer T.R."/>
            <person name="Caufield P.W."/>
            <person name="Cui Y."/>
            <person name="Zhang H."/>
            <person name="O'Toole P.W."/>
        </authorList>
    </citation>
    <scope>NUCLEOTIDE SEQUENCE [LARGE SCALE GENOMIC DNA]</scope>
    <source>
        <strain evidence="4 5">DSM 20314</strain>
    </source>
</reference>
<dbReference type="InterPro" id="IPR010982">
    <property type="entry name" value="Lambda_DNA-bd_dom_sf"/>
</dbReference>
<dbReference type="CDD" id="cd00093">
    <property type="entry name" value="HTH_XRE"/>
    <property type="match status" value="1"/>
</dbReference>
<dbReference type="AlphaFoldDB" id="A0A837RG21"/>
<feature type="transmembrane region" description="Helical" evidence="2">
    <location>
        <begin position="105"/>
        <end position="124"/>
    </location>
</feature>
<dbReference type="SMART" id="SM00530">
    <property type="entry name" value="HTH_XRE"/>
    <property type="match status" value="1"/>
</dbReference>
<dbReference type="PROSITE" id="PS50943">
    <property type="entry name" value="HTH_CROC1"/>
    <property type="match status" value="1"/>
</dbReference>
<dbReference type="PANTHER" id="PTHR46558:SF15">
    <property type="entry name" value="HELIX-TURN-HELIX DOMAIN PROTEIN"/>
    <property type="match status" value="1"/>
</dbReference>
<protein>
    <recommendedName>
        <fullName evidence="3">HTH cro/C1-type domain-containing protein</fullName>
    </recommendedName>
</protein>
<dbReference type="GO" id="GO:0003677">
    <property type="term" value="F:DNA binding"/>
    <property type="evidence" value="ECO:0007669"/>
    <property type="project" value="UniProtKB-KW"/>
</dbReference>
<proteinExistence type="predicted"/>
<feature type="transmembrane region" description="Helical" evidence="2">
    <location>
        <begin position="80"/>
        <end position="99"/>
    </location>
</feature>
<dbReference type="Gene3D" id="1.10.260.40">
    <property type="entry name" value="lambda repressor-like DNA-binding domains"/>
    <property type="match status" value="1"/>
</dbReference>
<evidence type="ECO:0000313" key="4">
    <source>
        <dbReference type="EMBL" id="KRK27094.1"/>
    </source>
</evidence>
<dbReference type="Proteomes" id="UP000051020">
    <property type="component" value="Unassembled WGS sequence"/>
</dbReference>
<dbReference type="SUPFAM" id="SSF47413">
    <property type="entry name" value="lambda repressor-like DNA-binding domains"/>
    <property type="match status" value="1"/>
</dbReference>
<evidence type="ECO:0000259" key="3">
    <source>
        <dbReference type="PROSITE" id="PS50943"/>
    </source>
</evidence>
<evidence type="ECO:0000256" key="1">
    <source>
        <dbReference type="ARBA" id="ARBA00023125"/>
    </source>
</evidence>
<accession>A0A837RG21</accession>
<organism evidence="4 5">
    <name type="scientific">Lactiplantibacillus pentosus DSM 20314</name>
    <dbReference type="NCBI Taxonomy" id="1423791"/>
    <lineage>
        <taxon>Bacteria</taxon>
        <taxon>Bacillati</taxon>
        <taxon>Bacillota</taxon>
        <taxon>Bacilli</taxon>
        <taxon>Lactobacillales</taxon>
        <taxon>Lactobacillaceae</taxon>
        <taxon>Lactiplantibacillus</taxon>
    </lineage>
</organism>
<comment type="caution">
    <text evidence="4">The sequence shown here is derived from an EMBL/GenBank/DDBJ whole genome shotgun (WGS) entry which is preliminary data.</text>
</comment>
<feature type="domain" description="HTH cro/C1-type" evidence="3">
    <location>
        <begin position="7"/>
        <end position="61"/>
    </location>
</feature>